<keyword evidence="4 6" id="KW-1133">Transmembrane helix</keyword>
<organism evidence="7 8">
    <name type="scientific">Nocardioides bigeumensis</name>
    <dbReference type="NCBI Taxonomy" id="433657"/>
    <lineage>
        <taxon>Bacteria</taxon>
        <taxon>Bacillati</taxon>
        <taxon>Actinomycetota</taxon>
        <taxon>Actinomycetes</taxon>
        <taxon>Propionibacteriales</taxon>
        <taxon>Nocardioidaceae</taxon>
        <taxon>Nocardioides</taxon>
    </lineage>
</organism>
<dbReference type="PANTHER" id="PTHR30086:SF20">
    <property type="entry name" value="ARGININE EXPORTER PROTEIN ARGO-RELATED"/>
    <property type="match status" value="1"/>
</dbReference>
<keyword evidence="2" id="KW-1003">Cell membrane</keyword>
<proteinExistence type="predicted"/>
<evidence type="ECO:0000256" key="6">
    <source>
        <dbReference type="SAM" id="Phobius"/>
    </source>
</evidence>
<name>A0ABP5JBL8_9ACTN</name>
<comment type="caution">
    <text evidence="7">The sequence shown here is derived from an EMBL/GenBank/DDBJ whole genome shotgun (WGS) entry which is preliminary data.</text>
</comment>
<evidence type="ECO:0000256" key="3">
    <source>
        <dbReference type="ARBA" id="ARBA00022692"/>
    </source>
</evidence>
<evidence type="ECO:0000256" key="1">
    <source>
        <dbReference type="ARBA" id="ARBA00004651"/>
    </source>
</evidence>
<gene>
    <name evidence="7" type="ORF">GCM10009843_05000</name>
</gene>
<feature type="transmembrane region" description="Helical" evidence="6">
    <location>
        <begin position="70"/>
        <end position="89"/>
    </location>
</feature>
<keyword evidence="5 6" id="KW-0472">Membrane</keyword>
<feature type="transmembrane region" description="Helical" evidence="6">
    <location>
        <begin position="188"/>
        <end position="206"/>
    </location>
</feature>
<dbReference type="Pfam" id="PF01810">
    <property type="entry name" value="LysE"/>
    <property type="match status" value="1"/>
</dbReference>
<comment type="subcellular location">
    <subcellularLocation>
        <location evidence="1">Cell membrane</location>
        <topology evidence="1">Multi-pass membrane protein</topology>
    </subcellularLocation>
</comment>
<feature type="transmembrane region" description="Helical" evidence="6">
    <location>
        <begin position="150"/>
        <end position="168"/>
    </location>
</feature>
<dbReference type="EMBL" id="BAAAQQ010000002">
    <property type="protein sequence ID" value="GAA2115524.1"/>
    <property type="molecule type" value="Genomic_DNA"/>
</dbReference>
<keyword evidence="3 6" id="KW-0812">Transmembrane</keyword>
<dbReference type="RefSeq" id="WP_344302030.1">
    <property type="nucleotide sequence ID" value="NZ_BAAAQQ010000002.1"/>
</dbReference>
<feature type="transmembrane region" description="Helical" evidence="6">
    <location>
        <begin position="41"/>
        <end position="64"/>
    </location>
</feature>
<evidence type="ECO:0000256" key="5">
    <source>
        <dbReference type="ARBA" id="ARBA00023136"/>
    </source>
</evidence>
<evidence type="ECO:0000256" key="2">
    <source>
        <dbReference type="ARBA" id="ARBA00022475"/>
    </source>
</evidence>
<sequence>MLTWDQAATFGIAAAILIAIPGPSVVFVVGRALSYGRAVALASVVGNTLGLLTIVLLVVAGLGVLVAESIVVFTVLKLVGAAYLVYLGVQAIRHRQGFRAAEIEDRTLPPLTAMRQGYLVGVSNPKAFMIIGALLPQFVLPEAGHVPTQLLLLGMVAVVIGLVSDSLWAVVASRVRDWFTASPKRGEAIGAVGGASMIGLGINLAVTGRD</sequence>
<evidence type="ECO:0000256" key="4">
    <source>
        <dbReference type="ARBA" id="ARBA00022989"/>
    </source>
</evidence>
<dbReference type="PIRSF" id="PIRSF006324">
    <property type="entry name" value="LeuE"/>
    <property type="match status" value="1"/>
</dbReference>
<reference evidence="8" key="1">
    <citation type="journal article" date="2019" name="Int. J. Syst. Evol. Microbiol.">
        <title>The Global Catalogue of Microorganisms (GCM) 10K type strain sequencing project: providing services to taxonomists for standard genome sequencing and annotation.</title>
        <authorList>
            <consortium name="The Broad Institute Genomics Platform"/>
            <consortium name="The Broad Institute Genome Sequencing Center for Infectious Disease"/>
            <person name="Wu L."/>
            <person name="Ma J."/>
        </authorList>
    </citation>
    <scope>NUCLEOTIDE SEQUENCE [LARGE SCALE GENOMIC DNA]</scope>
    <source>
        <strain evidence="8">JCM 16021</strain>
    </source>
</reference>
<keyword evidence="8" id="KW-1185">Reference proteome</keyword>
<evidence type="ECO:0000313" key="7">
    <source>
        <dbReference type="EMBL" id="GAA2115524.1"/>
    </source>
</evidence>
<evidence type="ECO:0000313" key="8">
    <source>
        <dbReference type="Proteomes" id="UP001500575"/>
    </source>
</evidence>
<accession>A0ABP5JBL8</accession>
<dbReference type="Proteomes" id="UP001500575">
    <property type="component" value="Unassembled WGS sequence"/>
</dbReference>
<dbReference type="InterPro" id="IPR001123">
    <property type="entry name" value="LeuE-type"/>
</dbReference>
<protein>
    <submittedName>
        <fullName evidence="7">LysE family translocator</fullName>
    </submittedName>
</protein>
<dbReference type="PANTHER" id="PTHR30086">
    <property type="entry name" value="ARGININE EXPORTER PROTEIN ARGO"/>
    <property type="match status" value="1"/>
</dbReference>
<feature type="transmembrane region" description="Helical" evidence="6">
    <location>
        <begin position="6"/>
        <end position="29"/>
    </location>
</feature>